<dbReference type="Proteomes" id="UP000244224">
    <property type="component" value="Unassembled WGS sequence"/>
</dbReference>
<evidence type="ECO:0000313" key="4">
    <source>
        <dbReference type="Proteomes" id="UP000244224"/>
    </source>
</evidence>
<keyword evidence="4" id="KW-1185">Reference proteome</keyword>
<dbReference type="InterPro" id="IPR036822">
    <property type="entry name" value="CutC-like_dom_sf"/>
</dbReference>
<keyword evidence="2" id="KW-0963">Cytoplasm</keyword>
<comment type="caution">
    <text evidence="3">The sequence shown here is derived from an EMBL/GenBank/DDBJ whole genome shotgun (WGS) entry which is preliminary data.</text>
</comment>
<gene>
    <name evidence="2" type="primary">cutC</name>
    <name evidence="3" type="ORF">C8N34_104304</name>
</gene>
<dbReference type="InterPro" id="IPR005627">
    <property type="entry name" value="CutC-like"/>
</dbReference>
<dbReference type="SUPFAM" id="SSF110395">
    <property type="entry name" value="CutC-like"/>
    <property type="match status" value="1"/>
</dbReference>
<comment type="caution">
    <text evidence="2">Once thought to be involved in copper homeostasis, experiments in E.coli have shown this is not the case.</text>
</comment>
<dbReference type="Gene3D" id="3.20.20.380">
    <property type="entry name" value="Copper homeostasis (CutC) domain"/>
    <property type="match status" value="1"/>
</dbReference>
<dbReference type="GO" id="GO:0005737">
    <property type="term" value="C:cytoplasm"/>
    <property type="evidence" value="ECO:0007669"/>
    <property type="project" value="UniProtKB-SubCell"/>
</dbReference>
<dbReference type="Pfam" id="PF03932">
    <property type="entry name" value="CutC"/>
    <property type="match status" value="1"/>
</dbReference>
<dbReference type="PANTHER" id="PTHR12598:SF0">
    <property type="entry name" value="COPPER HOMEOSTASIS PROTEIN CUTC HOMOLOG"/>
    <property type="match status" value="1"/>
</dbReference>
<protein>
    <recommendedName>
        <fullName evidence="2">PF03932 family protein CutC</fullName>
    </recommendedName>
</protein>
<dbReference type="AlphaFoldDB" id="A0A2T6B553"/>
<name>A0A2T6B553_9RHOB</name>
<evidence type="ECO:0000256" key="2">
    <source>
        <dbReference type="HAMAP-Rule" id="MF_00795"/>
    </source>
</evidence>
<evidence type="ECO:0000313" key="3">
    <source>
        <dbReference type="EMBL" id="PTX51184.1"/>
    </source>
</evidence>
<dbReference type="HAMAP" id="MF_00795">
    <property type="entry name" value="CutC"/>
    <property type="match status" value="1"/>
</dbReference>
<dbReference type="GO" id="GO:0005507">
    <property type="term" value="F:copper ion binding"/>
    <property type="evidence" value="ECO:0007669"/>
    <property type="project" value="TreeGrafter"/>
</dbReference>
<dbReference type="PANTHER" id="PTHR12598">
    <property type="entry name" value="COPPER HOMEOSTASIS PROTEIN CUTC"/>
    <property type="match status" value="1"/>
</dbReference>
<comment type="similarity">
    <text evidence="1 2">Belongs to the CutC family.</text>
</comment>
<accession>A0A2T6B553</accession>
<proteinExistence type="inferred from homology"/>
<organism evidence="3 4">
    <name type="scientific">Gemmobacter caeni</name>
    <dbReference type="NCBI Taxonomy" id="589035"/>
    <lineage>
        <taxon>Bacteria</taxon>
        <taxon>Pseudomonadati</taxon>
        <taxon>Pseudomonadota</taxon>
        <taxon>Alphaproteobacteria</taxon>
        <taxon>Rhodobacterales</taxon>
        <taxon>Paracoccaceae</taxon>
        <taxon>Gemmobacter</taxon>
    </lineage>
</organism>
<sequence>MLIEVCAATPESIAAAVSGGAGRIELCSALELGGLTPSAGLMRQAAGCGLPVFAMIRPRAGDFCWSAAELDLMCDDIATARAAGMAGVVLGASHPDGRLHRAALARLVSAADGMGLTLHRCFDLTPDRAEAVEMAVALGFHRILTSGHALRAEDGLAALAEVQSLAAGRLSIMAGSGVTAANAARFTALGLRELHASCATPRPAPAAAIAFGFTAPEIRETRADLVAALVRAAALTS</sequence>
<dbReference type="OrthoDB" id="9815677at2"/>
<dbReference type="EMBL" id="QBKP01000004">
    <property type="protein sequence ID" value="PTX51184.1"/>
    <property type="molecule type" value="Genomic_DNA"/>
</dbReference>
<dbReference type="RefSeq" id="WP_108128529.1">
    <property type="nucleotide sequence ID" value="NZ_QBKP01000004.1"/>
</dbReference>
<comment type="subcellular location">
    <subcellularLocation>
        <location evidence="2">Cytoplasm</location>
    </subcellularLocation>
</comment>
<reference evidence="3 4" key="1">
    <citation type="submission" date="2018-04" db="EMBL/GenBank/DDBJ databases">
        <title>Genomic Encyclopedia of Archaeal and Bacterial Type Strains, Phase II (KMG-II): from individual species to whole genera.</title>
        <authorList>
            <person name="Goeker M."/>
        </authorList>
    </citation>
    <scope>NUCLEOTIDE SEQUENCE [LARGE SCALE GENOMIC DNA]</scope>
    <source>
        <strain evidence="3 4">DSM 21823</strain>
    </source>
</reference>
<evidence type="ECO:0000256" key="1">
    <source>
        <dbReference type="ARBA" id="ARBA00007768"/>
    </source>
</evidence>